<dbReference type="EMBL" id="BLAL01000059">
    <property type="protein sequence ID" value="GES82016.1"/>
    <property type="molecule type" value="Genomic_DNA"/>
</dbReference>
<dbReference type="AlphaFoldDB" id="A0A2Z6R3Q6"/>
<dbReference type="Proteomes" id="UP000247702">
    <property type="component" value="Unassembled WGS sequence"/>
</dbReference>
<gene>
    <name evidence="3" type="ORF">RCL2_000924700</name>
    <name evidence="2" type="ORF">RclHR1_02540006</name>
</gene>
<protein>
    <submittedName>
        <fullName evidence="2">Uncharacterized protein</fullName>
    </submittedName>
</protein>
<evidence type="ECO:0000313" key="4">
    <source>
        <dbReference type="Proteomes" id="UP000247702"/>
    </source>
</evidence>
<dbReference type="EMBL" id="BEXD01001713">
    <property type="protein sequence ID" value="GBB95452.1"/>
    <property type="molecule type" value="Genomic_DNA"/>
</dbReference>
<reference evidence="2 4" key="1">
    <citation type="submission" date="2017-11" db="EMBL/GenBank/DDBJ databases">
        <title>The genome of Rhizophagus clarus HR1 reveals common genetic basis of auxotrophy among arbuscular mycorrhizal fungi.</title>
        <authorList>
            <person name="Kobayashi Y."/>
        </authorList>
    </citation>
    <scope>NUCLEOTIDE SEQUENCE [LARGE SCALE GENOMIC DNA]</scope>
    <source>
        <strain evidence="2 4">HR1</strain>
    </source>
</reference>
<dbReference type="Proteomes" id="UP000615446">
    <property type="component" value="Unassembled WGS sequence"/>
</dbReference>
<sequence length="170" mass="19623">MTRYTSQLFPFTLIITFVFIIFTSIISAAEITSNCTIEGYVEFFPEYNKDSLSGVITFREEPEEEFKVSVDGIFTTDIGIDGIKNEDGNLRYKAELYDENEVFLYDLTNSVFNNAIELVTFEKQYIDLQICGSDSIINKVVVIKRDGEEIARAEIYKLLDYTYSDEEGYY</sequence>
<feature type="signal peptide" evidence="1">
    <location>
        <begin position="1"/>
        <end position="28"/>
    </location>
</feature>
<evidence type="ECO:0000256" key="1">
    <source>
        <dbReference type="SAM" id="SignalP"/>
    </source>
</evidence>
<keyword evidence="1" id="KW-0732">Signal</keyword>
<accession>A0A2Z6R3Q6</accession>
<proteinExistence type="predicted"/>
<feature type="chain" id="PRO_5036327565" evidence="1">
    <location>
        <begin position="29"/>
        <end position="170"/>
    </location>
</feature>
<comment type="caution">
    <text evidence="2">The sequence shown here is derived from an EMBL/GenBank/DDBJ whole genome shotgun (WGS) entry which is preliminary data.</text>
</comment>
<keyword evidence="4" id="KW-1185">Reference proteome</keyword>
<evidence type="ECO:0000313" key="2">
    <source>
        <dbReference type="EMBL" id="GBB95452.1"/>
    </source>
</evidence>
<organism evidence="2 4">
    <name type="scientific">Rhizophagus clarus</name>
    <dbReference type="NCBI Taxonomy" id="94130"/>
    <lineage>
        <taxon>Eukaryota</taxon>
        <taxon>Fungi</taxon>
        <taxon>Fungi incertae sedis</taxon>
        <taxon>Mucoromycota</taxon>
        <taxon>Glomeromycotina</taxon>
        <taxon>Glomeromycetes</taxon>
        <taxon>Glomerales</taxon>
        <taxon>Glomeraceae</taxon>
        <taxon>Rhizophagus</taxon>
    </lineage>
</organism>
<reference evidence="3" key="2">
    <citation type="submission" date="2019-10" db="EMBL/GenBank/DDBJ databases">
        <title>Conservation and host-specific expression of non-tandemly repeated heterogenous ribosome RNA gene in arbuscular mycorrhizal fungi.</title>
        <authorList>
            <person name="Maeda T."/>
            <person name="Kobayashi Y."/>
            <person name="Nakagawa T."/>
            <person name="Ezawa T."/>
            <person name="Yamaguchi K."/>
            <person name="Bino T."/>
            <person name="Nishimoto Y."/>
            <person name="Shigenobu S."/>
            <person name="Kawaguchi M."/>
        </authorList>
    </citation>
    <scope>NUCLEOTIDE SEQUENCE</scope>
    <source>
        <strain evidence="3">HR1</strain>
    </source>
</reference>
<evidence type="ECO:0000313" key="3">
    <source>
        <dbReference type="EMBL" id="GES82016.1"/>
    </source>
</evidence>
<name>A0A2Z6R3Q6_9GLOM</name>